<keyword evidence="14" id="KW-1185">Reference proteome</keyword>
<dbReference type="Pfam" id="PF00069">
    <property type="entry name" value="Pkinase"/>
    <property type="match status" value="1"/>
</dbReference>
<evidence type="ECO:0000259" key="12">
    <source>
        <dbReference type="PROSITE" id="PS50011"/>
    </source>
</evidence>
<dbReference type="InterPro" id="IPR008271">
    <property type="entry name" value="Ser/Thr_kinase_AS"/>
</dbReference>
<accession>A0A7K6TJ22</accession>
<feature type="binding site" evidence="10">
    <location>
        <begin position="133"/>
        <end position="134"/>
    </location>
    <ligand>
        <name>ATP</name>
        <dbReference type="ChEBI" id="CHEBI:30616"/>
    </ligand>
</feature>
<protein>
    <recommendedName>
        <fullName evidence="1">non-specific serine/threonine protein kinase</fullName>
        <ecNumber evidence="1">2.7.11.1</ecNumber>
    </recommendedName>
</protein>
<comment type="caution">
    <text evidence="13">The sequence shown here is derived from an EMBL/GenBank/DDBJ whole genome shotgun (WGS) entry which is preliminary data.</text>
</comment>
<evidence type="ECO:0000256" key="2">
    <source>
        <dbReference type="ARBA" id="ARBA00022527"/>
    </source>
</evidence>
<reference evidence="13 14" key="1">
    <citation type="submission" date="2019-09" db="EMBL/GenBank/DDBJ databases">
        <title>Bird 10,000 Genomes (B10K) Project - Family phase.</title>
        <authorList>
            <person name="Zhang G."/>
        </authorList>
    </citation>
    <scope>NUCLEOTIDE SEQUENCE [LARGE SCALE GENOMIC DNA]</scope>
    <source>
        <strain evidence="13">OUT-0007</strain>
        <tissue evidence="13">Blood</tissue>
    </source>
</reference>
<feature type="cross-link" description="Glycyl lysine isopeptide (Lys-Gly) (interchain with G-Cter in SUMO2)" evidence="11">
    <location>
        <position position="131"/>
    </location>
</feature>
<dbReference type="Gene3D" id="1.10.510.10">
    <property type="entry name" value="Transferase(Phosphotransferase) domain 1"/>
    <property type="match status" value="1"/>
</dbReference>
<evidence type="ECO:0000256" key="7">
    <source>
        <dbReference type="ARBA" id="ARBA00047899"/>
    </source>
</evidence>
<keyword evidence="2" id="KW-0723">Serine/threonine-protein kinase</keyword>
<gene>
    <name evidence="13" type="primary">Aurkb_0</name>
    <name evidence="13" type="ORF">CALNIC_R13249</name>
</gene>
<dbReference type="AlphaFoldDB" id="A0A7K6TJ22"/>
<evidence type="ECO:0000256" key="8">
    <source>
        <dbReference type="ARBA" id="ARBA00048679"/>
    </source>
</evidence>
<evidence type="ECO:0000256" key="5">
    <source>
        <dbReference type="ARBA" id="ARBA00022777"/>
    </source>
</evidence>
<dbReference type="EMBL" id="VZSB01003380">
    <property type="protein sequence ID" value="NWX09750.1"/>
    <property type="molecule type" value="Genomic_DNA"/>
</dbReference>
<evidence type="ECO:0000256" key="11">
    <source>
        <dbReference type="PIRSR" id="PIRSR630616-3"/>
    </source>
</evidence>
<dbReference type="PROSITE" id="PS00108">
    <property type="entry name" value="PROTEIN_KINASE_ST"/>
    <property type="match status" value="1"/>
</dbReference>
<dbReference type="PROSITE" id="PS50011">
    <property type="entry name" value="PROTEIN_KINASE_DOM"/>
    <property type="match status" value="1"/>
</dbReference>
<keyword evidence="6 10" id="KW-0067">ATP-binding</keyword>
<feature type="non-terminal residue" evidence="13">
    <location>
        <position position="1"/>
    </location>
</feature>
<feature type="non-terminal residue" evidence="13">
    <location>
        <position position="256"/>
    </location>
</feature>
<dbReference type="FunFam" id="1.10.510.10:FF:000235">
    <property type="entry name" value="Serine/threonine-protein kinase ark1"/>
    <property type="match status" value="1"/>
</dbReference>
<dbReference type="SMART" id="SM00220">
    <property type="entry name" value="S_TKc"/>
    <property type="match status" value="1"/>
</dbReference>
<dbReference type="Proteomes" id="UP000546235">
    <property type="component" value="Unassembled WGS sequence"/>
</dbReference>
<feature type="domain" description="Protein kinase" evidence="12">
    <location>
        <begin position="6"/>
        <end position="256"/>
    </location>
</feature>
<sequence>FTLDDFEIGWPLGKGKLGSVYLARERTTKFLVALRVLFKSQVEKEGVEHQLQRENEIMAHLQHPNILRLYNYFHDEWRVFLILEYAPGGELYKELQRQGCFDATHTATLTEEAADAVLYCHGKKVIHRDIKPENLLLGLMEQLKITDFGWSVHAPSLQRRTLCGMLDYLPPEMVEGREHNKKGDLWCLGVLCYELLVGHPPFESPSHNETYHRITKVDLHFPPPVPEGARDLISRLLRCSPAQRLPLRDVLQHPWV</sequence>
<dbReference type="EC" id="2.7.11.1" evidence="1"/>
<feature type="active site" description="Proton acceptor" evidence="9">
    <location>
        <position position="129"/>
    </location>
</feature>
<keyword evidence="3" id="KW-0808">Transferase</keyword>
<comment type="catalytic activity">
    <reaction evidence="8">
        <text>L-seryl-[protein] + ATP = O-phospho-L-seryl-[protein] + ADP + H(+)</text>
        <dbReference type="Rhea" id="RHEA:17989"/>
        <dbReference type="Rhea" id="RHEA-COMP:9863"/>
        <dbReference type="Rhea" id="RHEA-COMP:11604"/>
        <dbReference type="ChEBI" id="CHEBI:15378"/>
        <dbReference type="ChEBI" id="CHEBI:29999"/>
        <dbReference type="ChEBI" id="CHEBI:30616"/>
        <dbReference type="ChEBI" id="CHEBI:83421"/>
        <dbReference type="ChEBI" id="CHEBI:456216"/>
        <dbReference type="EC" id="2.7.11.1"/>
    </reaction>
</comment>
<evidence type="ECO:0000256" key="6">
    <source>
        <dbReference type="ARBA" id="ARBA00022840"/>
    </source>
</evidence>
<feature type="binding site" evidence="10">
    <location>
        <begin position="84"/>
        <end position="86"/>
    </location>
    <ligand>
        <name>ATP</name>
        <dbReference type="ChEBI" id="CHEBI:30616"/>
    </ligand>
</feature>
<dbReference type="InterPro" id="IPR011009">
    <property type="entry name" value="Kinase-like_dom_sf"/>
</dbReference>
<dbReference type="GO" id="GO:0005524">
    <property type="term" value="F:ATP binding"/>
    <property type="evidence" value="ECO:0007669"/>
    <property type="project" value="UniProtKB-KW"/>
</dbReference>
<evidence type="ECO:0000256" key="4">
    <source>
        <dbReference type="ARBA" id="ARBA00022741"/>
    </source>
</evidence>
<dbReference type="InterPro" id="IPR000719">
    <property type="entry name" value="Prot_kinase_dom"/>
</dbReference>
<organism evidence="13 14">
    <name type="scientific">Caloenas nicobarica</name>
    <name type="common">Nicobar pigeon</name>
    <dbReference type="NCBI Taxonomy" id="187106"/>
    <lineage>
        <taxon>Eukaryota</taxon>
        <taxon>Metazoa</taxon>
        <taxon>Chordata</taxon>
        <taxon>Craniata</taxon>
        <taxon>Vertebrata</taxon>
        <taxon>Euteleostomi</taxon>
        <taxon>Archelosauria</taxon>
        <taxon>Archosauria</taxon>
        <taxon>Dinosauria</taxon>
        <taxon>Saurischia</taxon>
        <taxon>Theropoda</taxon>
        <taxon>Coelurosauria</taxon>
        <taxon>Aves</taxon>
        <taxon>Neognathae</taxon>
        <taxon>Neoaves</taxon>
        <taxon>Columbimorphae</taxon>
        <taxon>Columbiformes</taxon>
        <taxon>Columbidae</taxon>
        <taxon>Caloenas</taxon>
    </lineage>
</organism>
<dbReference type="GO" id="GO:0004674">
    <property type="term" value="F:protein serine/threonine kinase activity"/>
    <property type="evidence" value="ECO:0007669"/>
    <property type="project" value="UniProtKB-KW"/>
</dbReference>
<proteinExistence type="predicted"/>
<dbReference type="Gene3D" id="3.30.200.20">
    <property type="entry name" value="Phosphorylase Kinase, domain 1"/>
    <property type="match status" value="1"/>
</dbReference>
<dbReference type="SUPFAM" id="SSF56112">
    <property type="entry name" value="Protein kinase-like (PK-like)"/>
    <property type="match status" value="1"/>
</dbReference>
<keyword evidence="5 13" id="KW-0418">Kinase</keyword>
<evidence type="ECO:0000256" key="1">
    <source>
        <dbReference type="ARBA" id="ARBA00012513"/>
    </source>
</evidence>
<evidence type="ECO:0000256" key="3">
    <source>
        <dbReference type="ARBA" id="ARBA00022679"/>
    </source>
</evidence>
<evidence type="ECO:0000313" key="14">
    <source>
        <dbReference type="Proteomes" id="UP000546235"/>
    </source>
</evidence>
<evidence type="ECO:0000313" key="13">
    <source>
        <dbReference type="EMBL" id="NWX09750.1"/>
    </source>
</evidence>
<dbReference type="PIRSF" id="PIRSF000654">
    <property type="entry name" value="Integrin-linked_kinase"/>
    <property type="match status" value="1"/>
</dbReference>
<comment type="catalytic activity">
    <reaction evidence="7">
        <text>L-threonyl-[protein] + ATP = O-phospho-L-threonyl-[protein] + ADP + H(+)</text>
        <dbReference type="Rhea" id="RHEA:46608"/>
        <dbReference type="Rhea" id="RHEA-COMP:11060"/>
        <dbReference type="Rhea" id="RHEA-COMP:11605"/>
        <dbReference type="ChEBI" id="CHEBI:15378"/>
        <dbReference type="ChEBI" id="CHEBI:30013"/>
        <dbReference type="ChEBI" id="CHEBI:30616"/>
        <dbReference type="ChEBI" id="CHEBI:61977"/>
        <dbReference type="ChEBI" id="CHEBI:456216"/>
        <dbReference type="EC" id="2.7.11.1"/>
    </reaction>
</comment>
<dbReference type="FunFam" id="3.30.200.20:FF:000042">
    <property type="entry name" value="Aurora kinase A"/>
    <property type="match status" value="1"/>
</dbReference>
<dbReference type="InterPro" id="IPR030616">
    <property type="entry name" value="Aur-like"/>
</dbReference>
<keyword evidence="4 10" id="KW-0547">Nucleotide-binding</keyword>
<name>A0A7K6TJ22_CALNI</name>
<evidence type="ECO:0000256" key="9">
    <source>
        <dbReference type="PIRSR" id="PIRSR630616-1"/>
    </source>
</evidence>
<feature type="binding site" evidence="10">
    <location>
        <position position="16"/>
    </location>
    <ligand>
        <name>ATP</name>
        <dbReference type="ChEBI" id="CHEBI:30616"/>
    </ligand>
</feature>
<feature type="binding site" evidence="10">
    <location>
        <position position="147"/>
    </location>
    <ligand>
        <name>ATP</name>
        <dbReference type="ChEBI" id="CHEBI:30616"/>
    </ligand>
</feature>
<dbReference type="PANTHER" id="PTHR24350">
    <property type="entry name" value="SERINE/THREONINE-PROTEIN KINASE IAL-RELATED"/>
    <property type="match status" value="1"/>
</dbReference>
<evidence type="ECO:0000256" key="10">
    <source>
        <dbReference type="PIRSR" id="PIRSR630616-2"/>
    </source>
</evidence>